<comment type="function">
    <text evidence="1 12">Required for the export of heme to the periplasm for the biogenesis of c-type cytochromes.</text>
</comment>
<evidence type="ECO:0000256" key="4">
    <source>
        <dbReference type="ARBA" id="ARBA00016461"/>
    </source>
</evidence>
<evidence type="ECO:0000256" key="2">
    <source>
        <dbReference type="ARBA" id="ARBA00004377"/>
    </source>
</evidence>
<evidence type="ECO:0000256" key="10">
    <source>
        <dbReference type="ARBA" id="ARBA00022989"/>
    </source>
</evidence>
<dbReference type="AlphaFoldDB" id="A0A934IU05"/>
<keyword evidence="10 12" id="KW-1133">Transmembrane helix</keyword>
<keyword evidence="11 12" id="KW-0472">Membrane</keyword>
<evidence type="ECO:0000256" key="12">
    <source>
        <dbReference type="RuleBase" id="RU363101"/>
    </source>
</evidence>
<evidence type="ECO:0000313" key="13">
    <source>
        <dbReference type="EMBL" id="MBJ3778730.1"/>
    </source>
</evidence>
<organism evidence="13 14">
    <name type="scientific">Acuticoccus mangrovi</name>
    <dbReference type="NCBI Taxonomy" id="2796142"/>
    <lineage>
        <taxon>Bacteria</taxon>
        <taxon>Pseudomonadati</taxon>
        <taxon>Pseudomonadota</taxon>
        <taxon>Alphaproteobacteria</taxon>
        <taxon>Hyphomicrobiales</taxon>
        <taxon>Amorphaceae</taxon>
        <taxon>Acuticoccus</taxon>
    </lineage>
</organism>
<evidence type="ECO:0000256" key="7">
    <source>
        <dbReference type="ARBA" id="ARBA00022519"/>
    </source>
</evidence>
<dbReference type="Pfam" id="PF04995">
    <property type="entry name" value="CcmD"/>
    <property type="match status" value="1"/>
</dbReference>
<accession>A0A934IU05</accession>
<keyword evidence="14" id="KW-1185">Reference proteome</keyword>
<comment type="similarity">
    <text evidence="3 12">Belongs to the CcmD/CycX/HelD family.</text>
</comment>
<keyword evidence="6 12" id="KW-1003">Cell membrane</keyword>
<dbReference type="EMBL" id="JAEKJA010000037">
    <property type="protein sequence ID" value="MBJ3778730.1"/>
    <property type="molecule type" value="Genomic_DNA"/>
</dbReference>
<reference evidence="13" key="1">
    <citation type="submission" date="2020-12" db="EMBL/GenBank/DDBJ databases">
        <title>Bacterial taxonomy.</title>
        <authorList>
            <person name="Pan X."/>
        </authorList>
    </citation>
    <scope>NUCLEOTIDE SEQUENCE</scope>
    <source>
        <strain evidence="13">B2012</strain>
    </source>
</reference>
<evidence type="ECO:0000256" key="3">
    <source>
        <dbReference type="ARBA" id="ARBA00008741"/>
    </source>
</evidence>
<dbReference type="NCBIfam" id="TIGR03141">
    <property type="entry name" value="cytochro_ccmD"/>
    <property type="match status" value="1"/>
</dbReference>
<comment type="subcellular location">
    <subcellularLocation>
        <location evidence="2 12">Cell inner membrane</location>
        <topology evidence="2 12">Single-pass membrane protein</topology>
    </subcellularLocation>
</comment>
<evidence type="ECO:0000256" key="11">
    <source>
        <dbReference type="ARBA" id="ARBA00023136"/>
    </source>
</evidence>
<sequence>MGDYAGYVIAAYAVTFGGIAALIAWTVLDRVGARRALGRAERAASRAGDAAAGNARDAA</sequence>
<dbReference type="InterPro" id="IPR007078">
    <property type="entry name" value="Haem_export_protD_CcmD"/>
</dbReference>
<evidence type="ECO:0000256" key="5">
    <source>
        <dbReference type="ARBA" id="ARBA00022448"/>
    </source>
</evidence>
<proteinExistence type="inferred from homology"/>
<name>A0A934IU05_9HYPH</name>
<dbReference type="GO" id="GO:0005886">
    <property type="term" value="C:plasma membrane"/>
    <property type="evidence" value="ECO:0007669"/>
    <property type="project" value="UniProtKB-SubCell"/>
</dbReference>
<keyword evidence="7 12" id="KW-0997">Cell inner membrane</keyword>
<evidence type="ECO:0000256" key="8">
    <source>
        <dbReference type="ARBA" id="ARBA00022692"/>
    </source>
</evidence>
<gene>
    <name evidence="13" type="primary">ccmD</name>
    <name evidence="13" type="ORF">JCR33_23725</name>
</gene>
<feature type="transmembrane region" description="Helical" evidence="12">
    <location>
        <begin position="6"/>
        <end position="28"/>
    </location>
</feature>
<dbReference type="Proteomes" id="UP000609531">
    <property type="component" value="Unassembled WGS sequence"/>
</dbReference>
<dbReference type="GO" id="GO:0015886">
    <property type="term" value="P:heme transport"/>
    <property type="evidence" value="ECO:0007669"/>
    <property type="project" value="InterPro"/>
</dbReference>
<dbReference type="RefSeq" id="WP_198884633.1">
    <property type="nucleotide sequence ID" value="NZ_JAEKJA010000037.1"/>
</dbReference>
<dbReference type="GO" id="GO:0017004">
    <property type="term" value="P:cytochrome complex assembly"/>
    <property type="evidence" value="ECO:0007669"/>
    <property type="project" value="UniProtKB-KW"/>
</dbReference>
<evidence type="ECO:0000313" key="14">
    <source>
        <dbReference type="Proteomes" id="UP000609531"/>
    </source>
</evidence>
<evidence type="ECO:0000256" key="9">
    <source>
        <dbReference type="ARBA" id="ARBA00022748"/>
    </source>
</evidence>
<evidence type="ECO:0000256" key="1">
    <source>
        <dbReference type="ARBA" id="ARBA00002442"/>
    </source>
</evidence>
<keyword evidence="5 12" id="KW-0813">Transport</keyword>
<evidence type="ECO:0000256" key="6">
    <source>
        <dbReference type="ARBA" id="ARBA00022475"/>
    </source>
</evidence>
<keyword evidence="8 12" id="KW-0812">Transmembrane</keyword>
<comment type="caution">
    <text evidence="13">The sequence shown here is derived from an EMBL/GenBank/DDBJ whole genome shotgun (WGS) entry which is preliminary data.</text>
</comment>
<protein>
    <recommendedName>
        <fullName evidence="4 12">Heme exporter protein D</fullName>
    </recommendedName>
</protein>
<keyword evidence="9 12" id="KW-0201">Cytochrome c-type biogenesis</keyword>